<keyword evidence="7" id="KW-1185">Reference proteome</keyword>
<dbReference type="OrthoDB" id="3512640at2759"/>
<dbReference type="Gene3D" id="3.90.1150.10">
    <property type="entry name" value="Aspartate Aminotransferase, domain 1"/>
    <property type="match status" value="1"/>
</dbReference>
<proteinExistence type="inferred from homology"/>
<comment type="similarity">
    <text evidence="4">Belongs to the trans-sulfuration enzymes family.</text>
</comment>
<protein>
    <submittedName>
        <fullName evidence="6">Methionine gamma-lyase</fullName>
    </submittedName>
</protein>
<dbReference type="EMBL" id="DF237387">
    <property type="protein sequence ID" value="GAQ88546.1"/>
    <property type="molecule type" value="Genomic_DNA"/>
</dbReference>
<dbReference type="PIRSF" id="PIRSF001434">
    <property type="entry name" value="CGS"/>
    <property type="match status" value="1"/>
</dbReference>
<dbReference type="PANTHER" id="PTHR11808:SF89">
    <property type="entry name" value="METHIONINE GAMMA-LYASE"/>
    <property type="match status" value="1"/>
</dbReference>
<dbReference type="Pfam" id="PF01053">
    <property type="entry name" value="Cys_Met_Meta_PP"/>
    <property type="match status" value="2"/>
</dbReference>
<sequence>MTANGATLMHSVPPQQGLLLGTLAAHAGLPRKPLLGTQTAEVSTPPALPNNAHVTPLFQTSVFDFDSISSGLEQVVGQGAYGYGRMGLPNAHELGAAVAALEGAEAGVATSSGMGAISAAILSTVSAGDLVIAQQDAYGGTTEFFRRDLPRYGVTVRFEDTNDLGHLEKLFFGPDSDSAPRAPTTAKTEPNLYDEGQSLQNGSEKGLRASTEVETCSCRCTCRDSQSGASTSEDSGLGGLMSGARGRARKVVIFAETVSNPLLMLSDVRALAKLAKRAGALLIVDNTFRTPLRSQPLAEGADLVIHSATKFLGGHHDLLAGAVVGSAMLVDPIRDFVKRMGLWAAPLDAWLAVRGIRTLQVRVEKAWANAATLGRQLEGDPRVTAVAWHEKVALVTFAVVGGFRGADAAVAAFRLITLSTTLGGVTTTVSHPASSSHASLSVAQRGELGISDGHLRLSVGIEESEDLWADLDRGLSAAAAVNRDRRAVI</sequence>
<gene>
    <name evidence="6" type="ORF">KFL_004380060</name>
</gene>
<dbReference type="InterPro" id="IPR015424">
    <property type="entry name" value="PyrdxlP-dep_Trfase"/>
</dbReference>
<dbReference type="InterPro" id="IPR054542">
    <property type="entry name" value="Cys_met_metab_PP"/>
</dbReference>
<evidence type="ECO:0000256" key="3">
    <source>
        <dbReference type="PIRSR" id="PIRSR001434-2"/>
    </source>
</evidence>
<dbReference type="GO" id="GO:0005737">
    <property type="term" value="C:cytoplasm"/>
    <property type="evidence" value="ECO:0000318"/>
    <property type="project" value="GO_Central"/>
</dbReference>
<evidence type="ECO:0000313" key="7">
    <source>
        <dbReference type="Proteomes" id="UP000054558"/>
    </source>
</evidence>
<organism evidence="6 7">
    <name type="scientific">Klebsormidium nitens</name>
    <name type="common">Green alga</name>
    <name type="synonym">Ulothrix nitens</name>
    <dbReference type="NCBI Taxonomy" id="105231"/>
    <lineage>
        <taxon>Eukaryota</taxon>
        <taxon>Viridiplantae</taxon>
        <taxon>Streptophyta</taxon>
        <taxon>Klebsormidiophyceae</taxon>
        <taxon>Klebsormidiales</taxon>
        <taxon>Klebsormidiaceae</taxon>
        <taxon>Klebsormidium</taxon>
    </lineage>
</organism>
<dbReference type="InterPro" id="IPR015421">
    <property type="entry name" value="PyrdxlP-dep_Trfase_major"/>
</dbReference>
<evidence type="ECO:0000256" key="5">
    <source>
        <dbReference type="SAM" id="MobiDB-lite"/>
    </source>
</evidence>
<keyword evidence="2 3" id="KW-0663">Pyridoxal phosphate</keyword>
<name>A0A1Y1IIJ8_KLENI</name>
<dbReference type="InterPro" id="IPR000277">
    <property type="entry name" value="Cys/Met-Metab_PyrdxlP-dep_enz"/>
</dbReference>
<feature type="modified residue" description="N6-(pyridoxal phosphate)lysine" evidence="3">
    <location>
        <position position="310"/>
    </location>
</feature>
<dbReference type="STRING" id="105231.A0A1Y1IIJ8"/>
<accession>A0A1Y1IIJ8</accession>
<dbReference type="InterPro" id="IPR015422">
    <property type="entry name" value="PyrdxlP-dep_Trfase_small"/>
</dbReference>
<dbReference type="AlphaFoldDB" id="A0A1Y1IIJ8"/>
<evidence type="ECO:0000313" key="6">
    <source>
        <dbReference type="EMBL" id="GAQ88546.1"/>
    </source>
</evidence>
<dbReference type="GO" id="GO:0019346">
    <property type="term" value="P:transsulfuration"/>
    <property type="evidence" value="ECO:0000318"/>
    <property type="project" value="GO_Central"/>
</dbReference>
<dbReference type="Gene3D" id="3.40.640.10">
    <property type="entry name" value="Type I PLP-dependent aspartate aminotransferase-like (Major domain)"/>
    <property type="match status" value="1"/>
</dbReference>
<dbReference type="GO" id="GO:0016846">
    <property type="term" value="F:carbon-sulfur lyase activity"/>
    <property type="evidence" value="ECO:0000318"/>
    <property type="project" value="GO_Central"/>
</dbReference>
<evidence type="ECO:0000256" key="2">
    <source>
        <dbReference type="ARBA" id="ARBA00022898"/>
    </source>
</evidence>
<dbReference type="OMA" id="TTCVQGG"/>
<dbReference type="SUPFAM" id="SSF53383">
    <property type="entry name" value="PLP-dependent transferases"/>
    <property type="match status" value="2"/>
</dbReference>
<dbReference type="Proteomes" id="UP000054558">
    <property type="component" value="Unassembled WGS sequence"/>
</dbReference>
<evidence type="ECO:0000256" key="1">
    <source>
        <dbReference type="ARBA" id="ARBA00001933"/>
    </source>
</evidence>
<dbReference type="PANTHER" id="PTHR11808">
    <property type="entry name" value="TRANS-SULFURATION ENZYME FAMILY MEMBER"/>
    <property type="match status" value="1"/>
</dbReference>
<dbReference type="GO" id="GO:0030170">
    <property type="term" value="F:pyridoxal phosphate binding"/>
    <property type="evidence" value="ECO:0000318"/>
    <property type="project" value="GO_Central"/>
</dbReference>
<keyword evidence="6" id="KW-0456">Lyase</keyword>
<reference evidence="6 7" key="1">
    <citation type="journal article" date="2014" name="Nat. Commun.">
        <title>Klebsormidium flaccidum genome reveals primary factors for plant terrestrial adaptation.</title>
        <authorList>
            <person name="Hori K."/>
            <person name="Maruyama F."/>
            <person name="Fujisawa T."/>
            <person name="Togashi T."/>
            <person name="Yamamoto N."/>
            <person name="Seo M."/>
            <person name="Sato S."/>
            <person name="Yamada T."/>
            <person name="Mori H."/>
            <person name="Tajima N."/>
            <person name="Moriyama T."/>
            <person name="Ikeuchi M."/>
            <person name="Watanabe M."/>
            <person name="Wada H."/>
            <person name="Kobayashi K."/>
            <person name="Saito M."/>
            <person name="Masuda T."/>
            <person name="Sasaki-Sekimoto Y."/>
            <person name="Mashiguchi K."/>
            <person name="Awai K."/>
            <person name="Shimojima M."/>
            <person name="Masuda S."/>
            <person name="Iwai M."/>
            <person name="Nobusawa T."/>
            <person name="Narise T."/>
            <person name="Kondo S."/>
            <person name="Saito H."/>
            <person name="Sato R."/>
            <person name="Murakawa M."/>
            <person name="Ihara Y."/>
            <person name="Oshima-Yamada Y."/>
            <person name="Ohtaka K."/>
            <person name="Satoh M."/>
            <person name="Sonobe K."/>
            <person name="Ishii M."/>
            <person name="Ohtani R."/>
            <person name="Kanamori-Sato M."/>
            <person name="Honoki R."/>
            <person name="Miyazaki D."/>
            <person name="Mochizuki H."/>
            <person name="Umetsu J."/>
            <person name="Higashi K."/>
            <person name="Shibata D."/>
            <person name="Kamiya Y."/>
            <person name="Sato N."/>
            <person name="Nakamura Y."/>
            <person name="Tabata S."/>
            <person name="Ida S."/>
            <person name="Kurokawa K."/>
            <person name="Ohta H."/>
        </authorList>
    </citation>
    <scope>NUCLEOTIDE SEQUENCE [LARGE SCALE GENOMIC DNA]</scope>
    <source>
        <strain evidence="6 7">NIES-2285</strain>
    </source>
</reference>
<dbReference type="PROSITE" id="PS00868">
    <property type="entry name" value="CYS_MET_METAB_PP"/>
    <property type="match status" value="1"/>
</dbReference>
<evidence type="ECO:0000256" key="4">
    <source>
        <dbReference type="RuleBase" id="RU362118"/>
    </source>
</evidence>
<comment type="cofactor">
    <cofactor evidence="1 4">
        <name>pyridoxal 5'-phosphate</name>
        <dbReference type="ChEBI" id="CHEBI:597326"/>
    </cofactor>
</comment>
<feature type="region of interest" description="Disordered" evidence="5">
    <location>
        <begin position="172"/>
        <end position="204"/>
    </location>
</feature>